<dbReference type="GO" id="GO:1901371">
    <property type="term" value="P:regulation of leaf morphogenesis"/>
    <property type="evidence" value="ECO:0007669"/>
    <property type="project" value="TreeGrafter"/>
</dbReference>
<keyword evidence="6 9" id="KW-0732">Signal</keyword>
<dbReference type="GO" id="GO:0006995">
    <property type="term" value="P:cellular response to nitrogen starvation"/>
    <property type="evidence" value="ECO:0007669"/>
    <property type="project" value="UniProtKB-ARBA"/>
</dbReference>
<evidence type="ECO:0000256" key="6">
    <source>
        <dbReference type="ARBA" id="ARBA00022729"/>
    </source>
</evidence>
<dbReference type="PANTHER" id="PTHR33348:SF44">
    <property type="entry name" value="PRECURSOR OF CEP6"/>
    <property type="match status" value="1"/>
</dbReference>
<comment type="subcellular location">
    <subcellularLocation>
        <location evidence="1">Secreted</location>
        <location evidence="1">Extracellular space</location>
        <location evidence="1">Apoplast</location>
    </subcellularLocation>
</comment>
<proteinExistence type="inferred from homology"/>
<evidence type="ECO:0000313" key="11">
    <source>
        <dbReference type="Proteomes" id="UP000467840"/>
    </source>
</evidence>
<comment type="caution">
    <text evidence="10">The sequence shown here is derived from an EMBL/GenBank/DDBJ whole genome shotgun (WGS) entry which is preliminary data.</text>
</comment>
<comment type="similarity">
    <text evidence="2">Belongs to the C-terminally encoded plant signaling peptide (CEP) family.</text>
</comment>
<dbReference type="Proteomes" id="UP000467840">
    <property type="component" value="Chromosome 7"/>
</dbReference>
<dbReference type="AlphaFoldDB" id="A0A6A6L1B0"/>
<organism evidence="10 11">
    <name type="scientific">Hevea brasiliensis</name>
    <name type="common">Para rubber tree</name>
    <name type="synonym">Siphonia brasiliensis</name>
    <dbReference type="NCBI Taxonomy" id="3981"/>
    <lineage>
        <taxon>Eukaryota</taxon>
        <taxon>Viridiplantae</taxon>
        <taxon>Streptophyta</taxon>
        <taxon>Embryophyta</taxon>
        <taxon>Tracheophyta</taxon>
        <taxon>Spermatophyta</taxon>
        <taxon>Magnoliopsida</taxon>
        <taxon>eudicotyledons</taxon>
        <taxon>Gunneridae</taxon>
        <taxon>Pentapetalae</taxon>
        <taxon>rosids</taxon>
        <taxon>fabids</taxon>
        <taxon>Malpighiales</taxon>
        <taxon>Euphorbiaceae</taxon>
        <taxon>Crotonoideae</taxon>
        <taxon>Micrandreae</taxon>
        <taxon>Hevea</taxon>
    </lineage>
</organism>
<dbReference type="GO" id="GO:0048046">
    <property type="term" value="C:apoplast"/>
    <property type="evidence" value="ECO:0007669"/>
    <property type="project" value="UniProtKB-SubCell"/>
</dbReference>
<evidence type="ECO:0000256" key="9">
    <source>
        <dbReference type="SAM" id="SignalP"/>
    </source>
</evidence>
<reference evidence="10 11" key="1">
    <citation type="journal article" date="2020" name="Mol. Plant">
        <title>The Chromosome-Based Rubber Tree Genome Provides New Insights into Spurge Genome Evolution and Rubber Biosynthesis.</title>
        <authorList>
            <person name="Liu J."/>
            <person name="Shi C."/>
            <person name="Shi C.C."/>
            <person name="Li W."/>
            <person name="Zhang Q.J."/>
            <person name="Zhang Y."/>
            <person name="Li K."/>
            <person name="Lu H.F."/>
            <person name="Shi C."/>
            <person name="Zhu S.T."/>
            <person name="Xiao Z.Y."/>
            <person name="Nan H."/>
            <person name="Yue Y."/>
            <person name="Zhu X.G."/>
            <person name="Wu Y."/>
            <person name="Hong X.N."/>
            <person name="Fan G.Y."/>
            <person name="Tong Y."/>
            <person name="Zhang D."/>
            <person name="Mao C.L."/>
            <person name="Liu Y.L."/>
            <person name="Hao S.J."/>
            <person name="Liu W.Q."/>
            <person name="Lv M.Q."/>
            <person name="Zhang H.B."/>
            <person name="Liu Y."/>
            <person name="Hu-Tang G.R."/>
            <person name="Wang J.P."/>
            <person name="Wang J.H."/>
            <person name="Sun Y.H."/>
            <person name="Ni S.B."/>
            <person name="Chen W.B."/>
            <person name="Zhang X.C."/>
            <person name="Jiao Y.N."/>
            <person name="Eichler E.E."/>
            <person name="Li G.H."/>
            <person name="Liu X."/>
            <person name="Gao L.Z."/>
        </authorList>
    </citation>
    <scope>NUCLEOTIDE SEQUENCE [LARGE SCALE GENOMIC DNA]</scope>
    <source>
        <strain evidence="11">cv. GT1</strain>
        <tissue evidence="10">Leaf</tissue>
    </source>
</reference>
<name>A0A6A6L1B0_HEVBR</name>
<evidence type="ECO:0000313" key="10">
    <source>
        <dbReference type="EMBL" id="KAF2295172.1"/>
    </source>
</evidence>
<dbReference type="GO" id="GO:0005179">
    <property type="term" value="F:hormone activity"/>
    <property type="evidence" value="ECO:0007669"/>
    <property type="project" value="UniProtKB-KW"/>
</dbReference>
<feature type="compositionally biased region" description="Polar residues" evidence="8">
    <location>
        <begin position="46"/>
        <end position="73"/>
    </location>
</feature>
<dbReference type="GO" id="GO:0048364">
    <property type="term" value="P:root development"/>
    <property type="evidence" value="ECO:0007669"/>
    <property type="project" value="InterPro"/>
</dbReference>
<protein>
    <submittedName>
        <fullName evidence="10">Uncharacterized protein</fullName>
    </submittedName>
</protein>
<feature type="region of interest" description="Disordered" evidence="8">
    <location>
        <begin position="238"/>
        <end position="262"/>
    </location>
</feature>
<dbReference type="GO" id="GO:1902025">
    <property type="term" value="P:nitrate import"/>
    <property type="evidence" value="ECO:0007669"/>
    <property type="project" value="TreeGrafter"/>
</dbReference>
<evidence type="ECO:0000256" key="8">
    <source>
        <dbReference type="SAM" id="MobiDB-lite"/>
    </source>
</evidence>
<evidence type="ECO:0000256" key="1">
    <source>
        <dbReference type="ARBA" id="ARBA00004271"/>
    </source>
</evidence>
<evidence type="ECO:0000256" key="3">
    <source>
        <dbReference type="ARBA" id="ARBA00022523"/>
    </source>
</evidence>
<dbReference type="PANTHER" id="PTHR33348">
    <property type="entry name" value="PRECURSOR OF CEP5"/>
    <property type="match status" value="1"/>
</dbReference>
<keyword evidence="7" id="KW-0379">Hydroxylation</keyword>
<keyword evidence="3" id="KW-0052">Apoplast</keyword>
<feature type="chain" id="PRO_5025491930" evidence="9">
    <location>
        <begin position="29"/>
        <end position="306"/>
    </location>
</feature>
<keyword evidence="4" id="KW-0964">Secreted</keyword>
<evidence type="ECO:0000256" key="7">
    <source>
        <dbReference type="ARBA" id="ARBA00023278"/>
    </source>
</evidence>
<dbReference type="EMBL" id="JAAGAX010000013">
    <property type="protein sequence ID" value="KAF2295172.1"/>
    <property type="molecule type" value="Genomic_DNA"/>
</dbReference>
<evidence type="ECO:0000256" key="5">
    <source>
        <dbReference type="ARBA" id="ARBA00022702"/>
    </source>
</evidence>
<feature type="region of interest" description="Disordered" evidence="8">
    <location>
        <begin position="277"/>
        <end position="306"/>
    </location>
</feature>
<keyword evidence="11" id="KW-1185">Reference proteome</keyword>
<sequence>MAETLALSKSAIFLLALIACLQILFTEGRPIKSVNKQEVVHKEMTKQGSDNTVNSRQSKNTRGSQPRASSHIPNTAFGDSAASKDDFRPTSPGYSPGVGHPKEIVTSSRLEHSVAEFKDIIKPDGLKREVGKTTNLHQSKSGKIKGSETIPFIHIPKSVAGKDEEMSSPIGFSTSSAAYDFRPKIQAIAPINRIGQDVIFHRSNSANIEGSQATSSSHIPVNAHHHQTAVPLTPTAFHSSAASSTDDFRPTSPGFSPGVGHPKAVITSFNVETSVTEFKDDYRPTQPGHSPGVGHAYQKNNAEPNP</sequence>
<feature type="signal peptide" evidence="9">
    <location>
        <begin position="1"/>
        <end position="28"/>
    </location>
</feature>
<keyword evidence="5" id="KW-0372">Hormone</keyword>
<evidence type="ECO:0000256" key="4">
    <source>
        <dbReference type="ARBA" id="ARBA00022525"/>
    </source>
</evidence>
<evidence type="ECO:0000256" key="2">
    <source>
        <dbReference type="ARBA" id="ARBA00008963"/>
    </source>
</evidence>
<gene>
    <name evidence="10" type="ORF">GH714_031874</name>
</gene>
<accession>A0A6A6L1B0</accession>
<dbReference type="GO" id="GO:2000280">
    <property type="term" value="P:regulation of root development"/>
    <property type="evidence" value="ECO:0007669"/>
    <property type="project" value="TreeGrafter"/>
</dbReference>
<dbReference type="InterPro" id="IPR033250">
    <property type="entry name" value="CEP"/>
</dbReference>
<feature type="region of interest" description="Disordered" evidence="8">
    <location>
        <begin position="43"/>
        <end position="102"/>
    </location>
</feature>